<sequence>MAPELTPVLFTIHSCRMPGLHGIWLFAEFGTNNVCSHQLCHGRTWLLSASTVSSRKLGATDIDGDGKALENLLESWSTDGGLFLNAVLLMPLGLPTLRDPAFLKDRASFFTGLSWKVEDMPSLRGEALVQVKRAFGFLESTLLADGREWLRKTEKPTLADIHVILKSLLGGPDSDKLCPTQRQKWGRCLSLATMCLMDSSISHLRRTKANLTIRIHLGYKKGEEVMVWPTDSGSTHKDAGTLITLDSKEIVLERKTADTLFDIRVHFPRINFRVVSAANTQTKL</sequence>
<feature type="domain" description="DUF7962" evidence="1">
    <location>
        <begin position="86"/>
        <end position="164"/>
    </location>
</feature>
<dbReference type="Pfam" id="PF25907">
    <property type="entry name" value="DUF7962"/>
    <property type="match status" value="1"/>
</dbReference>
<reference evidence="3" key="1">
    <citation type="journal article" date="2012" name="MBio">
        <title>Comparative genome analysis of Trichophyton rubrum and related dermatophytes reveals candidate genes involved in infection.</title>
        <authorList>
            <person name="Martinez D.A."/>
            <person name="Oliver B.G."/>
            <person name="Graeser Y."/>
            <person name="Goldberg J.M."/>
            <person name="Li W."/>
            <person name="Martinez-Rossi N.M."/>
            <person name="Monod M."/>
            <person name="Shelest E."/>
            <person name="Barton R.C."/>
            <person name="Birch E."/>
            <person name="Brakhage A.A."/>
            <person name="Chen Z."/>
            <person name="Gurr S.J."/>
            <person name="Heiman D."/>
            <person name="Heitman J."/>
            <person name="Kosti I."/>
            <person name="Rossi A."/>
            <person name="Saif S."/>
            <person name="Samalova M."/>
            <person name="Saunders C.W."/>
            <person name="Shea T."/>
            <person name="Summerbell R.C."/>
            <person name="Xu J."/>
            <person name="Young S."/>
            <person name="Zeng Q."/>
            <person name="Birren B.W."/>
            <person name="Cuomo C.A."/>
            <person name="White T.C."/>
        </authorList>
    </citation>
    <scope>NUCLEOTIDE SEQUENCE [LARGE SCALE GENOMIC DNA]</scope>
    <source>
        <strain evidence="3">ATCC MYA-4605 / CBS 113480</strain>
    </source>
</reference>
<gene>
    <name evidence="2" type="ORF">MCYG_06656</name>
</gene>
<dbReference type="VEuPathDB" id="FungiDB:MCYG_06656"/>
<name>C5FVA3_ARTOC</name>
<dbReference type="AlphaFoldDB" id="C5FVA3"/>
<dbReference type="STRING" id="554155.C5FVA3"/>
<dbReference type="eggNOG" id="ENOG502S039">
    <property type="taxonomic scope" value="Eukaryota"/>
</dbReference>
<accession>C5FVA3</accession>
<organism evidence="2 3">
    <name type="scientific">Arthroderma otae (strain ATCC MYA-4605 / CBS 113480)</name>
    <name type="common">Microsporum canis</name>
    <dbReference type="NCBI Taxonomy" id="554155"/>
    <lineage>
        <taxon>Eukaryota</taxon>
        <taxon>Fungi</taxon>
        <taxon>Dikarya</taxon>
        <taxon>Ascomycota</taxon>
        <taxon>Pezizomycotina</taxon>
        <taxon>Eurotiomycetes</taxon>
        <taxon>Eurotiomycetidae</taxon>
        <taxon>Onygenales</taxon>
        <taxon>Arthrodermataceae</taxon>
        <taxon>Microsporum</taxon>
    </lineage>
</organism>
<evidence type="ECO:0000313" key="2">
    <source>
        <dbReference type="EMBL" id="EEQ33837.1"/>
    </source>
</evidence>
<proteinExistence type="predicted"/>
<dbReference type="OMA" id="KVFAWME"/>
<dbReference type="GeneID" id="9227090"/>
<dbReference type="Proteomes" id="UP000002035">
    <property type="component" value="Unassembled WGS sequence"/>
</dbReference>
<keyword evidence="3" id="KW-1185">Reference proteome</keyword>
<dbReference type="Gene3D" id="3.40.30.110">
    <property type="match status" value="1"/>
</dbReference>
<evidence type="ECO:0000313" key="3">
    <source>
        <dbReference type="Proteomes" id="UP000002035"/>
    </source>
</evidence>
<dbReference type="OrthoDB" id="202840at2759"/>
<dbReference type="RefSeq" id="XP_002844692.1">
    <property type="nucleotide sequence ID" value="XM_002844646.1"/>
</dbReference>
<dbReference type="EMBL" id="DS995706">
    <property type="protein sequence ID" value="EEQ33837.1"/>
    <property type="molecule type" value="Genomic_DNA"/>
</dbReference>
<evidence type="ECO:0000259" key="1">
    <source>
        <dbReference type="Pfam" id="PF25907"/>
    </source>
</evidence>
<dbReference type="HOGENOM" id="CLU_039745_0_0_1"/>
<dbReference type="InterPro" id="IPR058268">
    <property type="entry name" value="DUF7962"/>
</dbReference>
<protein>
    <recommendedName>
        <fullName evidence="1">DUF7962 domain-containing protein</fullName>
    </recommendedName>
</protein>